<dbReference type="PANTHER" id="PTHR11638:SF111">
    <property type="entry name" value="ATP-DEPENDENT CLP PROTEASE ATP-BINDING SUBUNIT CLPA"/>
    <property type="match status" value="1"/>
</dbReference>
<dbReference type="InterPro" id="IPR001270">
    <property type="entry name" value="ClpA/B"/>
</dbReference>
<evidence type="ECO:0000256" key="6">
    <source>
        <dbReference type="PROSITE-ProRule" id="PRU01251"/>
    </source>
</evidence>
<organism evidence="10 11">
    <name type="scientific">Cellvibrio zantedeschiae</name>
    <dbReference type="NCBI Taxonomy" id="1237077"/>
    <lineage>
        <taxon>Bacteria</taxon>
        <taxon>Pseudomonadati</taxon>
        <taxon>Pseudomonadota</taxon>
        <taxon>Gammaproteobacteria</taxon>
        <taxon>Cellvibrionales</taxon>
        <taxon>Cellvibrionaceae</taxon>
        <taxon>Cellvibrio</taxon>
    </lineage>
</organism>
<feature type="compositionally biased region" description="Basic and acidic residues" evidence="8">
    <location>
        <begin position="148"/>
        <end position="165"/>
    </location>
</feature>
<comment type="caution">
    <text evidence="10">The sequence shown here is derived from an EMBL/GenBank/DDBJ whole genome shotgun (WGS) entry which is preliminary data.</text>
</comment>
<dbReference type="GO" id="GO:0006508">
    <property type="term" value="P:proteolysis"/>
    <property type="evidence" value="ECO:0007669"/>
    <property type="project" value="UniProtKB-KW"/>
</dbReference>
<dbReference type="Pfam" id="PF07724">
    <property type="entry name" value="AAA_2"/>
    <property type="match status" value="1"/>
</dbReference>
<protein>
    <submittedName>
        <fullName evidence="10">ATP-dependent Clp protease ATP-binding subunit ClpA</fullName>
    </submittedName>
</protein>
<keyword evidence="11" id="KW-1185">Reference proteome</keyword>
<dbReference type="InterPro" id="IPR003593">
    <property type="entry name" value="AAA+_ATPase"/>
</dbReference>
<evidence type="ECO:0000256" key="5">
    <source>
        <dbReference type="ARBA" id="ARBA00023186"/>
    </source>
</evidence>
<dbReference type="GO" id="GO:0008233">
    <property type="term" value="F:peptidase activity"/>
    <property type="evidence" value="ECO:0007669"/>
    <property type="project" value="UniProtKB-KW"/>
</dbReference>
<proteinExistence type="inferred from homology"/>
<sequence>MMLSKDLEVTLNLAFKGARSKRHEFMTVEHLLLALIDNDSAASVLRACGADLSSLRKELIEFVDSTTPLIPEHDAERETQPTLGFQRVLQRAVFHVQSSGKQEVTGANVLVAIFSEQESQAVYYLKQQSIARIDVVNFITHGIHKVSGHTDHTHDHQAQENHDEESSSGESSSSNPLENYASNLNEMAMQGRIDPLVGRADEVERVCQILSRRRKNNPLLVGESGVGKTAIAEGLAKRIVDGDVPETLADSVVYSLDMGALLAGTKYRGDFEKRFKGLLHELKKQKKSILFIDEIHTIIGAGAASGGVMDASNLLKPLLSSGEIRCMGSTTYQEFRGIFDKDRALSRRFQKVDVDEPSVDETYQILKGLKSRFEKHHNLRYTDAALRSAAELAARYINDRFLPDKAIDVIDEAGAYQQLQPASKRKKTIGVTDVENVVAKIARIPPKSVSSSDKEQLRKLDQNLKMTVFGQDAAIDTLATAIKLSRAGLGASEKPIGSFLFSGPTGVGKTEVSRQLAKAMGMELIRFDMSEYMERHTVSRLIGAPPGYVGFDQGGLLTDAITKQPHCVLLLDEIEKAHPEVFNLLLQVMDHGTLTDNNGRKADFRNVILIMTTNAGADVMSRASIGFTHQDHTTDGMEAIKKMFTPEFRNRLDAIVQFGPLTLATIKTVVDKFVMELQTQLDDKHVTLEITESAREWLAIHGYDVQMGARPMARLIQDKLKKPLAEAILFGELSHGGGTVEVDLDPISDQLDIHITAKQSTPQTAKV</sequence>
<dbReference type="CDD" id="cd19499">
    <property type="entry name" value="RecA-like_ClpB_Hsp104-like"/>
    <property type="match status" value="1"/>
</dbReference>
<dbReference type="InterPro" id="IPR003959">
    <property type="entry name" value="ATPase_AAA_core"/>
</dbReference>
<dbReference type="SMART" id="SM00382">
    <property type="entry name" value="AAA"/>
    <property type="match status" value="2"/>
</dbReference>
<evidence type="ECO:0000256" key="8">
    <source>
        <dbReference type="SAM" id="MobiDB-lite"/>
    </source>
</evidence>
<keyword evidence="4 7" id="KW-0067">ATP-binding</keyword>
<dbReference type="SUPFAM" id="SSF81923">
    <property type="entry name" value="Double Clp-N motif"/>
    <property type="match status" value="1"/>
</dbReference>
<evidence type="ECO:0000256" key="2">
    <source>
        <dbReference type="ARBA" id="ARBA00022737"/>
    </source>
</evidence>
<keyword evidence="10" id="KW-0645">Protease</keyword>
<dbReference type="PANTHER" id="PTHR11638">
    <property type="entry name" value="ATP-DEPENDENT CLP PROTEASE"/>
    <property type="match status" value="1"/>
</dbReference>
<dbReference type="GO" id="GO:0005524">
    <property type="term" value="F:ATP binding"/>
    <property type="evidence" value="ECO:0007669"/>
    <property type="project" value="UniProtKB-KW"/>
</dbReference>
<dbReference type="EMBL" id="BMYZ01000001">
    <property type="protein sequence ID" value="GGY66809.1"/>
    <property type="molecule type" value="Genomic_DNA"/>
</dbReference>
<dbReference type="InterPro" id="IPR028299">
    <property type="entry name" value="ClpA/B_CS2"/>
</dbReference>
<keyword evidence="3 7" id="KW-0547">Nucleotide-binding</keyword>
<name>A0ABQ3AWZ7_9GAMM</name>
<dbReference type="PROSITE" id="PS00871">
    <property type="entry name" value="CLPAB_2"/>
    <property type="match status" value="1"/>
</dbReference>
<dbReference type="InterPro" id="IPR041546">
    <property type="entry name" value="ClpA/ClpB_AAA_lid"/>
</dbReference>
<evidence type="ECO:0000313" key="10">
    <source>
        <dbReference type="EMBL" id="GGY66809.1"/>
    </source>
</evidence>
<dbReference type="CDD" id="cd00009">
    <property type="entry name" value="AAA"/>
    <property type="match status" value="1"/>
</dbReference>
<dbReference type="InterPro" id="IPR004176">
    <property type="entry name" value="Clp_R_N"/>
</dbReference>
<dbReference type="Gene3D" id="3.40.50.300">
    <property type="entry name" value="P-loop containing nucleotide triphosphate hydrolases"/>
    <property type="match status" value="2"/>
</dbReference>
<evidence type="ECO:0000313" key="11">
    <source>
        <dbReference type="Proteomes" id="UP000619761"/>
    </source>
</evidence>
<evidence type="ECO:0000259" key="9">
    <source>
        <dbReference type="PROSITE" id="PS51903"/>
    </source>
</evidence>
<dbReference type="Proteomes" id="UP000619761">
    <property type="component" value="Unassembled WGS sequence"/>
</dbReference>
<dbReference type="SUPFAM" id="SSF52540">
    <property type="entry name" value="P-loop containing nucleoside triphosphate hydrolases"/>
    <property type="match status" value="2"/>
</dbReference>
<evidence type="ECO:0000256" key="4">
    <source>
        <dbReference type="ARBA" id="ARBA00022840"/>
    </source>
</evidence>
<keyword evidence="2 6" id="KW-0677">Repeat</keyword>
<keyword evidence="5 7" id="KW-0143">Chaperone</keyword>
<reference evidence="11" key="1">
    <citation type="journal article" date="2019" name="Int. J. Syst. Evol. Microbiol.">
        <title>The Global Catalogue of Microorganisms (GCM) 10K type strain sequencing project: providing services to taxonomists for standard genome sequencing and annotation.</title>
        <authorList>
            <consortium name="The Broad Institute Genomics Platform"/>
            <consortium name="The Broad Institute Genome Sequencing Center for Infectious Disease"/>
            <person name="Wu L."/>
            <person name="Ma J."/>
        </authorList>
    </citation>
    <scope>NUCLEOTIDE SEQUENCE [LARGE SCALE GENOMIC DNA]</scope>
    <source>
        <strain evidence="11">KCTC 32239</strain>
    </source>
</reference>
<dbReference type="Pfam" id="PF00004">
    <property type="entry name" value="AAA"/>
    <property type="match status" value="1"/>
</dbReference>
<feature type="region of interest" description="Disordered" evidence="8">
    <location>
        <begin position="146"/>
        <end position="179"/>
    </location>
</feature>
<dbReference type="Pfam" id="PF10431">
    <property type="entry name" value="ClpB_D2-small"/>
    <property type="match status" value="1"/>
</dbReference>
<evidence type="ECO:0000256" key="1">
    <source>
        <dbReference type="ARBA" id="ARBA00008675"/>
    </source>
</evidence>
<dbReference type="Pfam" id="PF02861">
    <property type="entry name" value="Clp_N"/>
    <property type="match status" value="1"/>
</dbReference>
<dbReference type="InterPro" id="IPR027417">
    <property type="entry name" value="P-loop_NTPase"/>
</dbReference>
<gene>
    <name evidence="10" type="primary">clpA</name>
    <name evidence="10" type="ORF">GCM10011613_08540</name>
</gene>
<dbReference type="Pfam" id="PF17871">
    <property type="entry name" value="AAA_lid_9"/>
    <property type="match status" value="1"/>
</dbReference>
<evidence type="ECO:0000256" key="7">
    <source>
        <dbReference type="RuleBase" id="RU004432"/>
    </source>
</evidence>
<dbReference type="Gene3D" id="1.10.8.60">
    <property type="match status" value="2"/>
</dbReference>
<dbReference type="NCBIfam" id="TIGR02639">
    <property type="entry name" value="ClpA"/>
    <property type="match status" value="1"/>
</dbReference>
<dbReference type="PROSITE" id="PS51903">
    <property type="entry name" value="CLP_R"/>
    <property type="match status" value="1"/>
</dbReference>
<feature type="domain" description="Clp R" evidence="9">
    <location>
        <begin position="1"/>
        <end position="149"/>
    </location>
</feature>
<comment type="similarity">
    <text evidence="1 7">Belongs to the ClpA/ClpB family.</text>
</comment>
<evidence type="ECO:0000256" key="3">
    <source>
        <dbReference type="ARBA" id="ARBA00022741"/>
    </source>
</evidence>
<dbReference type="InterPro" id="IPR019489">
    <property type="entry name" value="Clp_ATPase_C"/>
</dbReference>
<keyword evidence="10" id="KW-0378">Hydrolase</keyword>
<dbReference type="InterPro" id="IPR013461">
    <property type="entry name" value="ClpA"/>
</dbReference>
<dbReference type="InterPro" id="IPR018368">
    <property type="entry name" value="ClpA/B_CS1"/>
</dbReference>
<dbReference type="PROSITE" id="PS00870">
    <property type="entry name" value="CLPAB_1"/>
    <property type="match status" value="1"/>
</dbReference>
<dbReference type="InterPro" id="IPR050130">
    <property type="entry name" value="ClpA_ClpB"/>
</dbReference>
<accession>A0ABQ3AWZ7</accession>
<dbReference type="PRINTS" id="PR00300">
    <property type="entry name" value="CLPPROTEASEA"/>
</dbReference>
<dbReference type="SMART" id="SM01086">
    <property type="entry name" value="ClpB_D2-small"/>
    <property type="match status" value="1"/>
</dbReference>
<dbReference type="Gene3D" id="1.10.1780.10">
    <property type="entry name" value="Clp, N-terminal domain"/>
    <property type="match status" value="1"/>
</dbReference>
<dbReference type="InterPro" id="IPR036628">
    <property type="entry name" value="Clp_N_dom_sf"/>
</dbReference>